<keyword evidence="8" id="KW-1185">Reference proteome</keyword>
<name>A0ABY1Q3L2_9BACT</name>
<comment type="caution">
    <text evidence="7">The sequence shown here is derived from an EMBL/GenBank/DDBJ whole genome shotgun (WGS) entry which is preliminary data.</text>
</comment>
<dbReference type="Pfam" id="PF00583">
    <property type="entry name" value="Acetyltransf_1"/>
    <property type="match status" value="1"/>
</dbReference>
<keyword evidence="2" id="KW-1277">Toxin-antitoxin system</keyword>
<evidence type="ECO:0000256" key="2">
    <source>
        <dbReference type="ARBA" id="ARBA00022649"/>
    </source>
</evidence>
<evidence type="ECO:0000256" key="1">
    <source>
        <dbReference type="ARBA" id="ARBA00022491"/>
    </source>
</evidence>
<proteinExistence type="predicted"/>
<keyword evidence="3" id="KW-0808">Transferase</keyword>
<evidence type="ECO:0000259" key="6">
    <source>
        <dbReference type="PROSITE" id="PS51186"/>
    </source>
</evidence>
<sequence>MSGVCYPDGWRVELLSKSHNRQGFGSGQEQVDKWLKKSAFQSQKKHLSSTKVLLDGENQLVGYYTLATSQVDFSDLPIEAAKSLPQRQLPVAVLAWLGVDSSFQGRGIGKRLLATALKDCYDASETFSFIAVILDCVDKPSKAFYQRFDFAELPGYPMRLYLPFKQLERITKG</sequence>
<dbReference type="CDD" id="cd04301">
    <property type="entry name" value="NAT_SF"/>
    <property type="match status" value="1"/>
</dbReference>
<comment type="catalytic activity">
    <reaction evidence="5">
        <text>glycyl-tRNA(Gly) + acetyl-CoA = N-acetylglycyl-tRNA(Gly) + CoA + H(+)</text>
        <dbReference type="Rhea" id="RHEA:81867"/>
        <dbReference type="Rhea" id="RHEA-COMP:9683"/>
        <dbReference type="Rhea" id="RHEA-COMP:19766"/>
        <dbReference type="ChEBI" id="CHEBI:15378"/>
        <dbReference type="ChEBI" id="CHEBI:57287"/>
        <dbReference type="ChEBI" id="CHEBI:57288"/>
        <dbReference type="ChEBI" id="CHEBI:78522"/>
        <dbReference type="ChEBI" id="CHEBI:232036"/>
    </reaction>
</comment>
<keyword evidence="1" id="KW-0678">Repressor</keyword>
<dbReference type="EMBL" id="FXUG01000005">
    <property type="protein sequence ID" value="SMP57269.1"/>
    <property type="molecule type" value="Genomic_DNA"/>
</dbReference>
<evidence type="ECO:0000313" key="7">
    <source>
        <dbReference type="EMBL" id="SMP57269.1"/>
    </source>
</evidence>
<accession>A0ABY1Q3L2</accession>
<dbReference type="PROSITE" id="PS51186">
    <property type="entry name" value="GNAT"/>
    <property type="match status" value="1"/>
</dbReference>
<dbReference type="PANTHER" id="PTHR36449:SF1">
    <property type="entry name" value="ACETYLTRANSFERASE"/>
    <property type="match status" value="1"/>
</dbReference>
<dbReference type="Proteomes" id="UP001158067">
    <property type="component" value="Unassembled WGS sequence"/>
</dbReference>
<organism evidence="7 8">
    <name type="scientific">Neorhodopirellula lusitana</name>
    <dbReference type="NCBI Taxonomy" id="445327"/>
    <lineage>
        <taxon>Bacteria</taxon>
        <taxon>Pseudomonadati</taxon>
        <taxon>Planctomycetota</taxon>
        <taxon>Planctomycetia</taxon>
        <taxon>Pirellulales</taxon>
        <taxon>Pirellulaceae</taxon>
        <taxon>Neorhodopirellula</taxon>
    </lineage>
</organism>
<feature type="domain" description="N-acetyltransferase" evidence="6">
    <location>
        <begin position="12"/>
        <end position="168"/>
    </location>
</feature>
<dbReference type="RefSeq" id="WP_283432750.1">
    <property type="nucleotide sequence ID" value="NZ_FXUG01000005.1"/>
</dbReference>
<evidence type="ECO:0000313" key="8">
    <source>
        <dbReference type="Proteomes" id="UP001158067"/>
    </source>
</evidence>
<evidence type="ECO:0000256" key="3">
    <source>
        <dbReference type="ARBA" id="ARBA00022679"/>
    </source>
</evidence>
<dbReference type="SUPFAM" id="SSF55729">
    <property type="entry name" value="Acyl-CoA N-acyltransferases (Nat)"/>
    <property type="match status" value="1"/>
</dbReference>
<dbReference type="Gene3D" id="3.40.630.30">
    <property type="match status" value="1"/>
</dbReference>
<evidence type="ECO:0000256" key="5">
    <source>
        <dbReference type="ARBA" id="ARBA00049880"/>
    </source>
</evidence>
<protein>
    <submittedName>
        <fullName evidence="7">Acetyltransferase (GNAT) family protein</fullName>
    </submittedName>
</protein>
<dbReference type="InterPro" id="IPR000182">
    <property type="entry name" value="GNAT_dom"/>
</dbReference>
<reference evidence="7 8" key="1">
    <citation type="submission" date="2017-05" db="EMBL/GenBank/DDBJ databases">
        <authorList>
            <person name="Varghese N."/>
            <person name="Submissions S."/>
        </authorList>
    </citation>
    <scope>NUCLEOTIDE SEQUENCE [LARGE SCALE GENOMIC DNA]</scope>
    <source>
        <strain evidence="7 8">DSM 25457</strain>
    </source>
</reference>
<gene>
    <name evidence="7" type="ORF">SAMN06265222_105295</name>
</gene>
<dbReference type="PANTHER" id="PTHR36449">
    <property type="entry name" value="ACETYLTRANSFERASE-RELATED"/>
    <property type="match status" value="1"/>
</dbReference>
<dbReference type="InterPro" id="IPR016181">
    <property type="entry name" value="Acyl_CoA_acyltransferase"/>
</dbReference>
<evidence type="ECO:0000256" key="4">
    <source>
        <dbReference type="ARBA" id="ARBA00023315"/>
    </source>
</evidence>
<keyword evidence="4" id="KW-0012">Acyltransferase</keyword>